<name>A0A915JF78_ROMCU</name>
<feature type="signal peptide" evidence="3">
    <location>
        <begin position="1"/>
        <end position="21"/>
    </location>
</feature>
<dbReference type="FunFam" id="3.30.160.20:FF:000021">
    <property type="entry name" value="Microprocessor complex subunit DGCR8"/>
    <property type="match status" value="1"/>
</dbReference>
<organism evidence="5 6">
    <name type="scientific">Romanomermis culicivorax</name>
    <name type="common">Nematode worm</name>
    <dbReference type="NCBI Taxonomy" id="13658"/>
    <lineage>
        <taxon>Eukaryota</taxon>
        <taxon>Metazoa</taxon>
        <taxon>Ecdysozoa</taxon>
        <taxon>Nematoda</taxon>
        <taxon>Enoplea</taxon>
        <taxon>Dorylaimia</taxon>
        <taxon>Mermithida</taxon>
        <taxon>Mermithoidea</taxon>
        <taxon>Mermithidae</taxon>
        <taxon>Romanomermis</taxon>
    </lineage>
</organism>
<dbReference type="GO" id="GO:0042802">
    <property type="term" value="F:identical protein binding"/>
    <property type="evidence" value="ECO:0007669"/>
    <property type="project" value="InterPro"/>
</dbReference>
<dbReference type="InterPro" id="IPR014720">
    <property type="entry name" value="dsRBD_dom"/>
</dbReference>
<dbReference type="GO" id="GO:0031053">
    <property type="term" value="P:primary miRNA processing"/>
    <property type="evidence" value="ECO:0007669"/>
    <property type="project" value="InterPro"/>
</dbReference>
<reference evidence="6" key="1">
    <citation type="submission" date="2022-11" db="UniProtKB">
        <authorList>
            <consortium name="WormBaseParasite"/>
        </authorList>
    </citation>
    <scope>IDENTIFICATION</scope>
</reference>
<dbReference type="GO" id="GO:0070877">
    <property type="term" value="C:microprocessor complex"/>
    <property type="evidence" value="ECO:0007669"/>
    <property type="project" value="InterPro"/>
</dbReference>
<dbReference type="GO" id="GO:0003725">
    <property type="term" value="F:double-stranded RNA binding"/>
    <property type="evidence" value="ECO:0007669"/>
    <property type="project" value="TreeGrafter"/>
</dbReference>
<feature type="compositionally biased region" description="Polar residues" evidence="2">
    <location>
        <begin position="605"/>
        <end position="616"/>
    </location>
</feature>
<accession>A0A915JF78</accession>
<feature type="domain" description="DRBM" evidence="4">
    <location>
        <begin position="549"/>
        <end position="655"/>
    </location>
</feature>
<dbReference type="SUPFAM" id="SSF54768">
    <property type="entry name" value="dsRNA-binding domain-like"/>
    <property type="match status" value="2"/>
</dbReference>
<dbReference type="GO" id="GO:0070878">
    <property type="term" value="F:primary miRNA binding"/>
    <property type="evidence" value="ECO:0007669"/>
    <property type="project" value="TreeGrafter"/>
</dbReference>
<evidence type="ECO:0000256" key="3">
    <source>
        <dbReference type="SAM" id="SignalP"/>
    </source>
</evidence>
<evidence type="ECO:0000313" key="6">
    <source>
        <dbReference type="WBParaSite" id="nRc.2.0.1.t25141-RA"/>
    </source>
</evidence>
<protein>
    <submittedName>
        <fullName evidence="6">DRBM domain-containing protein</fullName>
    </submittedName>
</protein>
<evidence type="ECO:0000256" key="1">
    <source>
        <dbReference type="PROSITE-ProRule" id="PRU00266"/>
    </source>
</evidence>
<keyword evidence="1" id="KW-0694">RNA-binding</keyword>
<dbReference type="Gene3D" id="2.20.70.10">
    <property type="match status" value="1"/>
</dbReference>
<dbReference type="Gene3D" id="3.30.160.20">
    <property type="match status" value="2"/>
</dbReference>
<evidence type="ECO:0000256" key="2">
    <source>
        <dbReference type="SAM" id="MobiDB-lite"/>
    </source>
</evidence>
<feature type="region of interest" description="Disordered" evidence="2">
    <location>
        <begin position="670"/>
        <end position="699"/>
    </location>
</feature>
<dbReference type="GO" id="GO:0020037">
    <property type="term" value="F:heme binding"/>
    <property type="evidence" value="ECO:0007669"/>
    <property type="project" value="InterPro"/>
</dbReference>
<dbReference type="PROSITE" id="PS50137">
    <property type="entry name" value="DS_RBD"/>
    <property type="match status" value="1"/>
</dbReference>
<feature type="chain" id="PRO_5038036037" evidence="3">
    <location>
        <begin position="22"/>
        <end position="909"/>
    </location>
</feature>
<dbReference type="OMA" id="WVEVTHS"/>
<dbReference type="Proteomes" id="UP000887565">
    <property type="component" value="Unplaced"/>
</dbReference>
<dbReference type="InterPro" id="IPR040375">
    <property type="entry name" value="DGCR8"/>
</dbReference>
<dbReference type="AlphaFoldDB" id="A0A915JF78"/>
<keyword evidence="5" id="KW-1185">Reference proteome</keyword>
<feature type="region of interest" description="Disordered" evidence="2">
    <location>
        <begin position="589"/>
        <end position="619"/>
    </location>
</feature>
<keyword evidence="3" id="KW-0732">Signal</keyword>
<evidence type="ECO:0000313" key="5">
    <source>
        <dbReference type="Proteomes" id="UP000887565"/>
    </source>
</evidence>
<sequence>MAKAIIEFVLLLLELSCPLIPICPLSPFLDRSIYIISELREDPDVHNMKKTMLYIQLCFSTIRSASTKLALMTSHLDVLIPSSLFFTLNPLNYRASNSFKLYESTPIARMSSYPLMNADGDQGKTSSIEDDQKEDAENLDEDELFLKREMLLKELGCLNNYGVLFSKENDELEAAVTVSSTVDHSFVSSQEAVCCKSFAKNDDFHNIQHNESFFLKTPEIDDIERNNFGASENDISGVDPMTLRKFNDTLLDEKVNFVADDVEQASKEKEMDDDEDENDEDLDVEAYDLLEKDCEEKKKLEENKKFDACDVMPKVWKKIVLKRRAVENFEILPENWIEITHSSGMPVYLHKLTRVCTVSRPYFLGMANVRRHHVPLAAIPCLNQTRLKEEETARKKEIIENGLKHSDENPLSKLKTPCVKVEGANDKNRYLNPSEFRDYCKKKFDFETVNIVRFRSWTDHRKFHKKKKQESMIQCCSGTTFSAGTGTDTITMLYNSAVCQLDLSIPGASPNKDGLKRPMLPPDTKIITVPDFNRGRPGRQFLLNPRGKTIIALLHEYVQKVLKGQVAYEFSETRNAANPYMAKAKILPSENAKSSMSKRAKKSIQAATNQPESSNGPDAFDTVVEEWVAVGVGNGNSKRNAKSAAARDALRILLPGLDLSVCTDAKQIDQASSSNNQNDDRNSISHQNGVGGSYNSTTAEKDDADIFDTVTITDPRVHEMSIKAGQPAPFVILQECLKRNAAFGDTTIEMNVQRINHHRHEFTMKVGKGRHEVKVRCLNKKDGKQKASQFMLQKLQPQAKNWGTLVRLYGYSAQQKLRENRRQKDDVIKLHAQHLFDANNHHSNNIISNNGDLNANNQSSTSNYRDLEPNMAILSKLRKEMKKLYKNEKAAHQDKNTEKLIKCPKMIDI</sequence>
<evidence type="ECO:0000259" key="4">
    <source>
        <dbReference type="PROSITE" id="PS50137"/>
    </source>
</evidence>
<dbReference type="WBParaSite" id="nRc.2.0.1.t25141-RA">
    <property type="protein sequence ID" value="nRc.2.0.1.t25141-RA"/>
    <property type="gene ID" value="nRc.2.0.1.g25141"/>
</dbReference>
<proteinExistence type="predicted"/>
<dbReference type="CDD" id="cd19868">
    <property type="entry name" value="DSRM_DGCR8_rpt2"/>
    <property type="match status" value="1"/>
</dbReference>
<dbReference type="PANTHER" id="PTHR13482:SF3">
    <property type="entry name" value="MICROPROCESSOR COMPLEX SUBUNIT DGCR8"/>
    <property type="match status" value="1"/>
</dbReference>
<dbReference type="PANTHER" id="PTHR13482">
    <property type="entry name" value="MICRORNA PROCESSOR COMPLEX SUBUNIT DGCR8"/>
    <property type="match status" value="1"/>
</dbReference>